<evidence type="ECO:0000256" key="2">
    <source>
        <dbReference type="SAM" id="SignalP"/>
    </source>
</evidence>
<protein>
    <submittedName>
        <fullName evidence="5">Promotilin</fullName>
    </submittedName>
</protein>
<dbReference type="WBParaSite" id="HNAJ_0001269601-mRNA-1">
    <property type="protein sequence ID" value="HNAJ_0001269601-mRNA-1"/>
    <property type="gene ID" value="HNAJ_0001269601"/>
</dbReference>
<dbReference type="AlphaFoldDB" id="A0A0R3TXV1"/>
<feature type="region of interest" description="Disordered" evidence="1">
    <location>
        <begin position="36"/>
        <end position="73"/>
    </location>
</feature>
<name>A0A0R3TXV1_RODNA</name>
<gene>
    <name evidence="3" type="ORF">HNAJ_LOCUS12674</name>
</gene>
<dbReference type="Proteomes" id="UP000278807">
    <property type="component" value="Unassembled WGS sequence"/>
</dbReference>
<accession>A0A0R3TXV1</accession>
<reference evidence="3 4" key="2">
    <citation type="submission" date="2018-11" db="EMBL/GenBank/DDBJ databases">
        <authorList>
            <consortium name="Pathogen Informatics"/>
        </authorList>
    </citation>
    <scope>NUCLEOTIDE SEQUENCE [LARGE SCALE GENOMIC DNA]</scope>
</reference>
<sequence>MKTLTISAVLLILAIAQTQAFFTLFEEDLRRLPSYRRQMTDSEMKEAESQEAENGGEAETDPELQNSGKPVGVTQQDITLLRRDVMVAMERLRQTIERHGEMASFLRTPWQYPFHYSHDQQQQ</sequence>
<evidence type="ECO:0000313" key="4">
    <source>
        <dbReference type="Proteomes" id="UP000278807"/>
    </source>
</evidence>
<evidence type="ECO:0000256" key="1">
    <source>
        <dbReference type="SAM" id="MobiDB-lite"/>
    </source>
</evidence>
<feature type="compositionally biased region" description="Acidic residues" evidence="1">
    <location>
        <begin position="49"/>
        <end position="62"/>
    </location>
</feature>
<dbReference type="OrthoDB" id="6271696at2759"/>
<evidence type="ECO:0000313" key="3">
    <source>
        <dbReference type="EMBL" id="VDO13770.1"/>
    </source>
</evidence>
<organism evidence="5">
    <name type="scientific">Rodentolepis nana</name>
    <name type="common">Dwarf tapeworm</name>
    <name type="synonym">Hymenolepis nana</name>
    <dbReference type="NCBI Taxonomy" id="102285"/>
    <lineage>
        <taxon>Eukaryota</taxon>
        <taxon>Metazoa</taxon>
        <taxon>Spiralia</taxon>
        <taxon>Lophotrochozoa</taxon>
        <taxon>Platyhelminthes</taxon>
        <taxon>Cestoda</taxon>
        <taxon>Eucestoda</taxon>
        <taxon>Cyclophyllidea</taxon>
        <taxon>Hymenolepididae</taxon>
        <taxon>Rodentolepis</taxon>
    </lineage>
</organism>
<keyword evidence="4" id="KW-1185">Reference proteome</keyword>
<feature type="signal peptide" evidence="2">
    <location>
        <begin position="1"/>
        <end position="20"/>
    </location>
</feature>
<feature type="chain" id="PRO_5043132200" evidence="2">
    <location>
        <begin position="21"/>
        <end position="123"/>
    </location>
</feature>
<reference evidence="5" key="1">
    <citation type="submission" date="2017-02" db="UniProtKB">
        <authorList>
            <consortium name="WormBaseParasite"/>
        </authorList>
    </citation>
    <scope>IDENTIFICATION</scope>
</reference>
<evidence type="ECO:0000313" key="5">
    <source>
        <dbReference type="WBParaSite" id="HNAJ_0001269601-mRNA-1"/>
    </source>
</evidence>
<dbReference type="EMBL" id="UZAE01014550">
    <property type="protein sequence ID" value="VDO13770.1"/>
    <property type="molecule type" value="Genomic_DNA"/>
</dbReference>
<feature type="compositionally biased region" description="Polar residues" evidence="1">
    <location>
        <begin position="63"/>
        <end position="73"/>
    </location>
</feature>
<keyword evidence="2" id="KW-0732">Signal</keyword>
<proteinExistence type="predicted"/>
<feature type="compositionally biased region" description="Basic and acidic residues" evidence="1">
    <location>
        <begin position="38"/>
        <end position="48"/>
    </location>
</feature>